<dbReference type="EMBL" id="JACHDE010000001">
    <property type="protein sequence ID" value="MBB5398849.1"/>
    <property type="molecule type" value="Genomic_DNA"/>
</dbReference>
<gene>
    <name evidence="1" type="ORF">HDG41_000885</name>
</gene>
<protein>
    <submittedName>
        <fullName evidence="1">Uncharacterized protein</fullName>
    </submittedName>
</protein>
<reference evidence="1 2" key="1">
    <citation type="submission" date="2020-08" db="EMBL/GenBank/DDBJ databases">
        <title>Genomic Encyclopedia of Type Strains, Phase IV (KMG-V): Genome sequencing to study the core and pangenomes of soil and plant-associated prokaryotes.</title>
        <authorList>
            <person name="Whitman W."/>
        </authorList>
    </citation>
    <scope>NUCLEOTIDE SEQUENCE [LARGE SCALE GENOMIC DNA]</scope>
    <source>
        <strain evidence="1 2">JPY162</strain>
    </source>
</reference>
<proteinExistence type="predicted"/>
<dbReference type="Proteomes" id="UP000592820">
    <property type="component" value="Unassembled WGS sequence"/>
</dbReference>
<evidence type="ECO:0000313" key="2">
    <source>
        <dbReference type="Proteomes" id="UP000592820"/>
    </source>
</evidence>
<sequence length="32" mass="3119">MPNPTASADIKLAASTGATAAGSLILGRPFSM</sequence>
<name>A0A7W8NZA6_9BURK</name>
<accession>A0A7W8NZA6</accession>
<comment type="caution">
    <text evidence="1">The sequence shown here is derived from an EMBL/GenBank/DDBJ whole genome shotgun (WGS) entry which is preliminary data.</text>
</comment>
<evidence type="ECO:0000313" key="1">
    <source>
        <dbReference type="EMBL" id="MBB5398849.1"/>
    </source>
</evidence>
<dbReference type="AlphaFoldDB" id="A0A7W8NZA6"/>
<organism evidence="1 2">
    <name type="scientific">Paraburkholderia youngii</name>
    <dbReference type="NCBI Taxonomy" id="2782701"/>
    <lineage>
        <taxon>Bacteria</taxon>
        <taxon>Pseudomonadati</taxon>
        <taxon>Pseudomonadota</taxon>
        <taxon>Betaproteobacteria</taxon>
        <taxon>Burkholderiales</taxon>
        <taxon>Burkholderiaceae</taxon>
        <taxon>Paraburkholderia</taxon>
    </lineage>
</organism>